<dbReference type="EMBL" id="BMAR01000016">
    <property type="protein sequence ID" value="GFR46872.1"/>
    <property type="molecule type" value="Genomic_DNA"/>
</dbReference>
<feature type="domain" description="Plastid lipid-associated protein/fibrillin conserved" evidence="3">
    <location>
        <begin position="97"/>
        <end position="290"/>
    </location>
</feature>
<evidence type="ECO:0000256" key="2">
    <source>
        <dbReference type="ARBA" id="ARBA00022640"/>
    </source>
</evidence>
<evidence type="ECO:0000313" key="5">
    <source>
        <dbReference type="Proteomes" id="UP001054857"/>
    </source>
</evidence>
<evidence type="ECO:0000313" key="4">
    <source>
        <dbReference type="EMBL" id="GFR46872.1"/>
    </source>
</evidence>
<proteinExistence type="predicted"/>
<evidence type="ECO:0000259" key="3">
    <source>
        <dbReference type="Pfam" id="PF04755"/>
    </source>
</evidence>
<dbReference type="GO" id="GO:0009536">
    <property type="term" value="C:plastid"/>
    <property type="evidence" value="ECO:0007669"/>
    <property type="project" value="UniProtKB-SubCell"/>
</dbReference>
<dbReference type="AlphaFoldDB" id="A0AAD3DUG8"/>
<feature type="non-terminal residue" evidence="4">
    <location>
        <position position="1"/>
    </location>
</feature>
<dbReference type="InterPro" id="IPR006843">
    <property type="entry name" value="PAP/fibrillin_dom"/>
</dbReference>
<organism evidence="4 5">
    <name type="scientific">Astrephomene gubernaculifera</name>
    <dbReference type="NCBI Taxonomy" id="47775"/>
    <lineage>
        <taxon>Eukaryota</taxon>
        <taxon>Viridiplantae</taxon>
        <taxon>Chlorophyta</taxon>
        <taxon>core chlorophytes</taxon>
        <taxon>Chlorophyceae</taxon>
        <taxon>CS clade</taxon>
        <taxon>Chlamydomonadales</taxon>
        <taxon>Astrephomenaceae</taxon>
        <taxon>Astrephomene</taxon>
    </lineage>
</organism>
<protein>
    <recommendedName>
        <fullName evidence="3">Plastid lipid-associated protein/fibrillin conserved domain-containing protein</fullName>
    </recommendedName>
</protein>
<dbReference type="Proteomes" id="UP001054857">
    <property type="component" value="Unassembled WGS sequence"/>
</dbReference>
<dbReference type="PANTHER" id="PTHR31906">
    <property type="entry name" value="PLASTID-LIPID-ASSOCIATED PROTEIN 4, CHLOROPLASTIC-RELATED"/>
    <property type="match status" value="1"/>
</dbReference>
<sequence length="296" mass="32263">PHFFPRLWQLLVTHLRCDTRMAWHVGIWQQRSSPRQSNAASSVRQQRCFHRHSKALPARVSDYRHDTECHLAETKKELDRLLQNLGFPQTVLPGELKAKAEIDKVLHRLEALNPNPNPLQADIEQRPTGDLSGISPLLLGEWELLYASNGTVVTRTAPAQWLLLSASKLPGMGLSDIEQVLSLSPGDGSLTASNSAVFGLGPLGSWRVGIQGVWRSAGDGRTARVLFDQMSVKPVAALGLPAPSWLPPLKLAAGGSAGGGGGRLGADWVTSFLDGELRIGRGRSGNTFLFRRKTPR</sequence>
<comment type="caution">
    <text evidence="4">The sequence shown here is derived from an EMBL/GenBank/DDBJ whole genome shotgun (WGS) entry which is preliminary data.</text>
</comment>
<reference evidence="4 5" key="1">
    <citation type="journal article" date="2021" name="Sci. Rep.">
        <title>Genome sequencing of the multicellular alga Astrephomene provides insights into convergent evolution of germ-soma differentiation.</title>
        <authorList>
            <person name="Yamashita S."/>
            <person name="Yamamoto K."/>
            <person name="Matsuzaki R."/>
            <person name="Suzuki S."/>
            <person name="Yamaguchi H."/>
            <person name="Hirooka S."/>
            <person name="Minakuchi Y."/>
            <person name="Miyagishima S."/>
            <person name="Kawachi M."/>
            <person name="Toyoda A."/>
            <person name="Nozaki H."/>
        </authorList>
    </citation>
    <scope>NUCLEOTIDE SEQUENCE [LARGE SCALE GENOMIC DNA]</scope>
    <source>
        <strain evidence="4 5">NIES-4017</strain>
    </source>
</reference>
<name>A0AAD3DUG8_9CHLO</name>
<evidence type="ECO:0000256" key="1">
    <source>
        <dbReference type="ARBA" id="ARBA00004474"/>
    </source>
</evidence>
<keyword evidence="5" id="KW-1185">Reference proteome</keyword>
<dbReference type="InterPro" id="IPR039633">
    <property type="entry name" value="PAP"/>
</dbReference>
<keyword evidence="2" id="KW-0934">Plastid</keyword>
<dbReference type="Pfam" id="PF04755">
    <property type="entry name" value="PAP_fibrillin"/>
    <property type="match status" value="1"/>
</dbReference>
<gene>
    <name evidence="4" type="ORF">Agub_g8513</name>
</gene>
<accession>A0AAD3DUG8</accession>
<comment type="subcellular location">
    <subcellularLocation>
        <location evidence="1">Plastid</location>
    </subcellularLocation>
</comment>